<accession>A0A4R7V0A2</accession>
<dbReference type="Gene3D" id="3.30.110.190">
    <property type="match status" value="1"/>
</dbReference>
<evidence type="ECO:0000313" key="1">
    <source>
        <dbReference type="EMBL" id="TDV41882.1"/>
    </source>
</evidence>
<dbReference type="Pfam" id="PF14337">
    <property type="entry name" value="Abi_alpha"/>
    <property type="match status" value="1"/>
</dbReference>
<evidence type="ECO:0000313" key="2">
    <source>
        <dbReference type="Proteomes" id="UP000294927"/>
    </source>
</evidence>
<comment type="caution">
    <text evidence="1">The sequence shown here is derived from an EMBL/GenBank/DDBJ whole genome shotgun (WGS) entry which is preliminary data.</text>
</comment>
<gene>
    <name evidence="1" type="ORF">CLV71_119204</name>
</gene>
<organism evidence="1 2">
    <name type="scientific">Actinophytocola oryzae</name>
    <dbReference type="NCBI Taxonomy" id="502181"/>
    <lineage>
        <taxon>Bacteria</taxon>
        <taxon>Bacillati</taxon>
        <taxon>Actinomycetota</taxon>
        <taxon>Actinomycetes</taxon>
        <taxon>Pseudonocardiales</taxon>
        <taxon>Pseudonocardiaceae</taxon>
    </lineage>
</organism>
<keyword evidence="2" id="KW-1185">Reference proteome</keyword>
<dbReference type="OrthoDB" id="3761621at2"/>
<dbReference type="RefSeq" id="WP_133907663.1">
    <property type="nucleotide sequence ID" value="NZ_SOCP01000019.1"/>
</dbReference>
<sequence>MPSNSLGLLRIAANAGLSTVQWIVDTSVRTGTRVTRSLAAGESPASIVGDLGAELRSAAQSVLGVPAPPAPVRHASVSELKARGAELLRQSSDVRFVEDTHPAYERILEELTPDEARIIRFLHDEGPQPTVDVRTNRPLGIGSELIEAGLSMIGRQAGVRNQGRTNAYLNNLFRLGLIWFSHEEVEPSRYQVVEVQPEVQEAMAKAGRAPKTIRRSIHLTPFGEDFHRTCLDPED</sequence>
<dbReference type="AlphaFoldDB" id="A0A4R7V0A2"/>
<proteinExistence type="predicted"/>
<protein>
    <submittedName>
        <fullName evidence="1">Uncharacterized protein DUF4393</fullName>
    </submittedName>
</protein>
<dbReference type="Proteomes" id="UP000294927">
    <property type="component" value="Unassembled WGS sequence"/>
</dbReference>
<name>A0A4R7V0A2_9PSEU</name>
<dbReference type="EMBL" id="SOCP01000019">
    <property type="protein sequence ID" value="TDV41882.1"/>
    <property type="molecule type" value="Genomic_DNA"/>
</dbReference>
<reference evidence="1 2" key="1">
    <citation type="submission" date="2019-03" db="EMBL/GenBank/DDBJ databases">
        <title>Genomic Encyclopedia of Archaeal and Bacterial Type Strains, Phase II (KMG-II): from individual species to whole genera.</title>
        <authorList>
            <person name="Goeker M."/>
        </authorList>
    </citation>
    <scope>NUCLEOTIDE SEQUENCE [LARGE SCALE GENOMIC DNA]</scope>
    <source>
        <strain evidence="1 2">DSM 45499</strain>
    </source>
</reference>
<dbReference type="InterPro" id="IPR025506">
    <property type="entry name" value="Abi_alpha"/>
</dbReference>